<feature type="domain" description="MoaB/Mog" evidence="4">
    <location>
        <begin position="8"/>
        <end position="117"/>
    </location>
</feature>
<dbReference type="EMBL" id="JADCTT010000004">
    <property type="protein sequence ID" value="KAF9753653.1"/>
    <property type="molecule type" value="Genomic_DNA"/>
</dbReference>
<dbReference type="AlphaFoldDB" id="A0A8H7NDJ5"/>
<dbReference type="SUPFAM" id="SSF53218">
    <property type="entry name" value="Molybdenum cofactor biosynthesis proteins"/>
    <property type="match status" value="1"/>
</dbReference>
<dbReference type="InterPro" id="IPR001453">
    <property type="entry name" value="MoaB/Mog_dom"/>
</dbReference>
<evidence type="ECO:0000259" key="4">
    <source>
        <dbReference type="SMART" id="SM00852"/>
    </source>
</evidence>
<accession>A0A8H7NDJ5</accession>
<comment type="caution">
    <text evidence="5">The sequence shown here is derived from an EMBL/GenBank/DDBJ whole genome shotgun (WGS) entry which is preliminary data.</text>
</comment>
<dbReference type="PANTHER" id="PTHR43764">
    <property type="entry name" value="MOLYBDENUM COFACTOR BIOSYNTHESIS"/>
    <property type="match status" value="1"/>
</dbReference>
<comment type="pathway">
    <text evidence="1">Cofactor biosynthesis; molybdopterin biosynthesis.</text>
</comment>
<dbReference type="GO" id="GO:0061599">
    <property type="term" value="F:molybdopterin molybdotransferase activity"/>
    <property type="evidence" value="ECO:0007669"/>
    <property type="project" value="UniProtKB-EC"/>
</dbReference>
<organism evidence="5 6">
    <name type="scientific">Bionectria ochroleuca</name>
    <name type="common">Gliocladium roseum</name>
    <dbReference type="NCBI Taxonomy" id="29856"/>
    <lineage>
        <taxon>Eukaryota</taxon>
        <taxon>Fungi</taxon>
        <taxon>Dikarya</taxon>
        <taxon>Ascomycota</taxon>
        <taxon>Pezizomycotina</taxon>
        <taxon>Sordariomycetes</taxon>
        <taxon>Hypocreomycetidae</taxon>
        <taxon>Hypocreales</taxon>
        <taxon>Bionectriaceae</taxon>
        <taxon>Clonostachys</taxon>
    </lineage>
</organism>
<dbReference type="Proteomes" id="UP000616885">
    <property type="component" value="Unassembled WGS sequence"/>
</dbReference>
<dbReference type="SMART" id="SM00852">
    <property type="entry name" value="MoCF_biosynth"/>
    <property type="match status" value="1"/>
</dbReference>
<proteinExistence type="predicted"/>
<dbReference type="GO" id="GO:0006777">
    <property type="term" value="P:Mo-molybdopterin cofactor biosynthetic process"/>
    <property type="evidence" value="ECO:0007669"/>
    <property type="project" value="UniProtKB-KW"/>
</dbReference>
<dbReference type="PROSITE" id="PS01078">
    <property type="entry name" value="MOCF_BIOSYNTHESIS_1"/>
    <property type="match status" value="1"/>
</dbReference>
<dbReference type="InterPro" id="IPR008284">
    <property type="entry name" value="MoCF_biosynth_CS"/>
</dbReference>
<evidence type="ECO:0000256" key="3">
    <source>
        <dbReference type="ARBA" id="ARBA00023150"/>
    </source>
</evidence>
<name>A0A8H7NDJ5_BIOOC</name>
<sequence length="117" mass="11803">MDGPLKIAILIVSTTAAEDPSTDSSAQALQGVIEGQGPGKWSVDNTAIVTDDVSAIQRQLMALADGPEAANLIITTGGTGFSVADVTPEAVTPLLHKQAPGLVHAMVSASLAITLSL</sequence>
<dbReference type="Gene3D" id="3.40.980.10">
    <property type="entry name" value="MoaB/Mog-like domain"/>
    <property type="match status" value="1"/>
</dbReference>
<keyword evidence="3" id="KW-0501">Molybdenum cofactor biosynthesis</keyword>
<evidence type="ECO:0000256" key="1">
    <source>
        <dbReference type="ARBA" id="ARBA00005046"/>
    </source>
</evidence>
<evidence type="ECO:0000256" key="2">
    <source>
        <dbReference type="ARBA" id="ARBA00013269"/>
    </source>
</evidence>
<dbReference type="Pfam" id="PF00994">
    <property type="entry name" value="MoCF_biosynth"/>
    <property type="match status" value="1"/>
</dbReference>
<dbReference type="PANTHER" id="PTHR43764:SF1">
    <property type="entry name" value="MOLYBDOPTERIN MOLYBDOTRANSFERASE"/>
    <property type="match status" value="1"/>
</dbReference>
<gene>
    <name evidence="5" type="ORF">IM811_012411</name>
</gene>
<evidence type="ECO:0000313" key="6">
    <source>
        <dbReference type="Proteomes" id="UP000616885"/>
    </source>
</evidence>
<dbReference type="InterPro" id="IPR036425">
    <property type="entry name" value="MoaB/Mog-like_dom_sf"/>
</dbReference>
<reference evidence="5" key="1">
    <citation type="submission" date="2020-10" db="EMBL/GenBank/DDBJ databases">
        <title>High-Quality Genome Resource of Clonostachys rosea strain S41 by Oxford Nanopore Long-Read Sequencing.</title>
        <authorList>
            <person name="Wang H."/>
        </authorList>
    </citation>
    <scope>NUCLEOTIDE SEQUENCE</scope>
    <source>
        <strain evidence="5">S41</strain>
    </source>
</reference>
<dbReference type="InterPro" id="IPR051920">
    <property type="entry name" value="MPT_Adenylyltrnsfr/MoaC-Rel"/>
</dbReference>
<evidence type="ECO:0000313" key="5">
    <source>
        <dbReference type="EMBL" id="KAF9753653.1"/>
    </source>
</evidence>
<protein>
    <recommendedName>
        <fullName evidence="2">molybdopterin molybdotransferase</fullName>
        <ecNumber evidence="2">2.10.1.1</ecNumber>
    </recommendedName>
</protein>
<dbReference type="EC" id="2.10.1.1" evidence="2"/>